<feature type="domain" description="Activator of Hsp90 ATPase homologue 1/2-like C-terminal" evidence="2">
    <location>
        <begin position="12"/>
        <end position="143"/>
    </location>
</feature>
<organism evidence="3">
    <name type="scientific">uncultured bacterium</name>
    <name type="common">gcode 4</name>
    <dbReference type="NCBI Taxonomy" id="1234023"/>
    <lineage>
        <taxon>Bacteria</taxon>
        <taxon>environmental samples</taxon>
    </lineage>
</organism>
<dbReference type="EMBL" id="AMFJ01000160">
    <property type="protein sequence ID" value="EKE29503.1"/>
    <property type="molecule type" value="Genomic_DNA"/>
</dbReference>
<dbReference type="Gene3D" id="3.30.530.20">
    <property type="match status" value="1"/>
</dbReference>
<evidence type="ECO:0000256" key="1">
    <source>
        <dbReference type="ARBA" id="ARBA00006817"/>
    </source>
</evidence>
<protein>
    <recommendedName>
        <fullName evidence="2">Activator of Hsp90 ATPase homologue 1/2-like C-terminal domain-containing protein</fullName>
    </recommendedName>
</protein>
<dbReference type="InterPro" id="IPR023393">
    <property type="entry name" value="START-like_dom_sf"/>
</dbReference>
<dbReference type="CDD" id="cd07814">
    <property type="entry name" value="SRPBCC_CalC_Aha1-like"/>
    <property type="match status" value="1"/>
</dbReference>
<comment type="similarity">
    <text evidence="1">Belongs to the AHA1 family.</text>
</comment>
<gene>
    <name evidence="3" type="ORF">ACD_2C00160G0002</name>
</gene>
<sequence length="147" mass="17912">MEKLIYTIDIHAPKKKVWETMLNDETYRKWTEVFNPTGSYYEWEWKEGSRMLFLGPDENGAVWGMISKIREVRPYDYVSIQHLWEIMNGKENYYEMQDAQENYTFTEKDGVTHVLVELDSKEEYKNMFEEMWPEALKKLKTLTERWD</sequence>
<dbReference type="Pfam" id="PF08327">
    <property type="entry name" value="AHSA1"/>
    <property type="match status" value="1"/>
</dbReference>
<proteinExistence type="inferred from homology"/>
<dbReference type="SUPFAM" id="SSF55961">
    <property type="entry name" value="Bet v1-like"/>
    <property type="match status" value="1"/>
</dbReference>
<reference evidence="3" key="1">
    <citation type="journal article" date="2012" name="Science">
        <title>Fermentation, hydrogen, and sulfur metabolism in multiple uncultivated bacterial phyla.</title>
        <authorList>
            <person name="Wrighton K.C."/>
            <person name="Thomas B.C."/>
            <person name="Sharon I."/>
            <person name="Miller C.S."/>
            <person name="Castelle C.J."/>
            <person name="VerBerkmoes N.C."/>
            <person name="Wilkins M.J."/>
            <person name="Hettich R.L."/>
            <person name="Lipton M.S."/>
            <person name="Williams K.H."/>
            <person name="Long P.E."/>
            <person name="Banfield J.F."/>
        </authorList>
    </citation>
    <scope>NUCLEOTIDE SEQUENCE [LARGE SCALE GENOMIC DNA]</scope>
</reference>
<dbReference type="AlphaFoldDB" id="K2G2S1"/>
<accession>K2G2S1</accession>
<comment type="caution">
    <text evidence="3">The sequence shown here is derived from an EMBL/GenBank/DDBJ whole genome shotgun (WGS) entry which is preliminary data.</text>
</comment>
<evidence type="ECO:0000259" key="2">
    <source>
        <dbReference type="Pfam" id="PF08327"/>
    </source>
</evidence>
<evidence type="ECO:0000313" key="3">
    <source>
        <dbReference type="EMBL" id="EKE29503.1"/>
    </source>
</evidence>
<dbReference type="InterPro" id="IPR013538">
    <property type="entry name" value="ASHA1/2-like_C"/>
</dbReference>
<name>K2G2S1_9BACT</name>